<evidence type="ECO:0000313" key="3">
    <source>
        <dbReference type="EMBL" id="GFS12942.1"/>
    </source>
</evidence>
<comment type="caution">
    <text evidence="3">The sequence shown here is derived from an EMBL/GenBank/DDBJ whole genome shotgun (WGS) entry which is preliminary data.</text>
</comment>
<gene>
    <name evidence="3" type="ORF">ElyMa_004871500</name>
</gene>
<name>A0AAV4IW29_9GAST</name>
<dbReference type="AlphaFoldDB" id="A0AAV4IW29"/>
<dbReference type="EMBL" id="BMAT01009745">
    <property type="protein sequence ID" value="GFS12942.1"/>
    <property type="molecule type" value="Genomic_DNA"/>
</dbReference>
<proteinExistence type="predicted"/>
<evidence type="ECO:0000313" key="4">
    <source>
        <dbReference type="Proteomes" id="UP000762676"/>
    </source>
</evidence>
<feature type="compositionally biased region" description="Basic and acidic residues" evidence="1">
    <location>
        <begin position="68"/>
        <end position="82"/>
    </location>
</feature>
<sequence length="139" mass="15846">MALSWGAPPEDSNIQISPGRDVSRCRSGRTRLHYSIFRKSHGHILKRKIQAFKMLSNFGSMKVRVAMDAHADEKKEEKERNDNNNLKNKNKKRRYRSRIVVIVVVVVVVIVVVVVVVIESGSTPTLSHKQQTQKTNDNI</sequence>
<accession>A0AAV4IW29</accession>
<protein>
    <submittedName>
        <fullName evidence="3">Uncharacterized protein</fullName>
    </submittedName>
</protein>
<keyword evidence="2" id="KW-0472">Membrane</keyword>
<reference evidence="3 4" key="1">
    <citation type="journal article" date="2021" name="Elife">
        <title>Chloroplast acquisition without the gene transfer in kleptoplastic sea slugs, Plakobranchus ocellatus.</title>
        <authorList>
            <person name="Maeda T."/>
            <person name="Takahashi S."/>
            <person name="Yoshida T."/>
            <person name="Shimamura S."/>
            <person name="Takaki Y."/>
            <person name="Nagai Y."/>
            <person name="Toyoda A."/>
            <person name="Suzuki Y."/>
            <person name="Arimoto A."/>
            <person name="Ishii H."/>
            <person name="Satoh N."/>
            <person name="Nishiyama T."/>
            <person name="Hasebe M."/>
            <person name="Maruyama T."/>
            <person name="Minagawa J."/>
            <person name="Obokata J."/>
            <person name="Shigenobu S."/>
        </authorList>
    </citation>
    <scope>NUCLEOTIDE SEQUENCE [LARGE SCALE GENOMIC DNA]</scope>
</reference>
<evidence type="ECO:0000256" key="1">
    <source>
        <dbReference type="SAM" id="MobiDB-lite"/>
    </source>
</evidence>
<keyword evidence="4" id="KW-1185">Reference proteome</keyword>
<feature type="region of interest" description="Disordered" evidence="1">
    <location>
        <begin position="1"/>
        <end position="22"/>
    </location>
</feature>
<keyword evidence="2" id="KW-1133">Transmembrane helix</keyword>
<feature type="region of interest" description="Disordered" evidence="1">
    <location>
        <begin position="68"/>
        <end position="91"/>
    </location>
</feature>
<organism evidence="3 4">
    <name type="scientific">Elysia marginata</name>
    <dbReference type="NCBI Taxonomy" id="1093978"/>
    <lineage>
        <taxon>Eukaryota</taxon>
        <taxon>Metazoa</taxon>
        <taxon>Spiralia</taxon>
        <taxon>Lophotrochozoa</taxon>
        <taxon>Mollusca</taxon>
        <taxon>Gastropoda</taxon>
        <taxon>Heterobranchia</taxon>
        <taxon>Euthyneura</taxon>
        <taxon>Panpulmonata</taxon>
        <taxon>Sacoglossa</taxon>
        <taxon>Placobranchoidea</taxon>
        <taxon>Plakobranchidae</taxon>
        <taxon>Elysia</taxon>
    </lineage>
</organism>
<dbReference type="Proteomes" id="UP000762676">
    <property type="component" value="Unassembled WGS sequence"/>
</dbReference>
<keyword evidence="2" id="KW-0812">Transmembrane</keyword>
<feature type="transmembrane region" description="Helical" evidence="2">
    <location>
        <begin position="99"/>
        <end position="118"/>
    </location>
</feature>
<evidence type="ECO:0000256" key="2">
    <source>
        <dbReference type="SAM" id="Phobius"/>
    </source>
</evidence>